<keyword evidence="2" id="KW-1133">Transmembrane helix</keyword>
<dbReference type="InterPro" id="IPR040115">
    <property type="entry name" value="Lnp"/>
</dbReference>
<evidence type="ECO:0000313" key="5">
    <source>
        <dbReference type="EMBL" id="EDX06202.1"/>
    </source>
</evidence>
<evidence type="ECO:0000259" key="4">
    <source>
        <dbReference type="Pfam" id="PF10058"/>
    </source>
</evidence>
<name>B4QG52_DROSI</name>
<evidence type="ECO:0000313" key="6">
    <source>
        <dbReference type="Proteomes" id="UP000000304"/>
    </source>
</evidence>
<dbReference type="AlphaFoldDB" id="B4QG52"/>
<dbReference type="OMA" id="SHNGMAI"/>
<reference evidence="5 6" key="1">
    <citation type="journal article" date="2007" name="Nature">
        <title>Evolution of genes and genomes on the Drosophila phylogeny.</title>
        <authorList>
            <consortium name="Drosophila 12 Genomes Consortium"/>
            <person name="Clark A.G."/>
            <person name="Eisen M.B."/>
            <person name="Smith D.R."/>
            <person name="Bergman C.M."/>
            <person name="Oliver B."/>
            <person name="Markow T.A."/>
            <person name="Kaufman T.C."/>
            <person name="Kellis M."/>
            <person name="Gelbart W."/>
            <person name="Iyer V.N."/>
            <person name="Pollard D.A."/>
            <person name="Sackton T.B."/>
            <person name="Larracuente A.M."/>
            <person name="Singh N.D."/>
            <person name="Abad J.P."/>
            <person name="Abt D.N."/>
            <person name="Adryan B."/>
            <person name="Aguade M."/>
            <person name="Akashi H."/>
            <person name="Anderson W.W."/>
            <person name="Aquadro C.F."/>
            <person name="Ardell D.H."/>
            <person name="Arguello R."/>
            <person name="Artieri C.G."/>
            <person name="Barbash D.A."/>
            <person name="Barker D."/>
            <person name="Barsanti P."/>
            <person name="Batterham P."/>
            <person name="Batzoglou S."/>
            <person name="Begun D."/>
            <person name="Bhutkar A."/>
            <person name="Blanco E."/>
            <person name="Bosak S.A."/>
            <person name="Bradley R.K."/>
            <person name="Brand A.D."/>
            <person name="Brent M.R."/>
            <person name="Brooks A.N."/>
            <person name="Brown R.H."/>
            <person name="Butlin R.K."/>
            <person name="Caggese C."/>
            <person name="Calvi B.R."/>
            <person name="Bernardo de Carvalho A."/>
            <person name="Caspi A."/>
            <person name="Castrezana S."/>
            <person name="Celniker S.E."/>
            <person name="Chang J.L."/>
            <person name="Chapple C."/>
            <person name="Chatterji S."/>
            <person name="Chinwalla A."/>
            <person name="Civetta A."/>
            <person name="Clifton S.W."/>
            <person name="Comeron J.M."/>
            <person name="Costello J.C."/>
            <person name="Coyne J.A."/>
            <person name="Daub J."/>
            <person name="David R.G."/>
            <person name="Delcher A.L."/>
            <person name="Delehaunty K."/>
            <person name="Do C.B."/>
            <person name="Ebling H."/>
            <person name="Edwards K."/>
            <person name="Eickbush T."/>
            <person name="Evans J.D."/>
            <person name="Filipski A."/>
            <person name="Findeiss S."/>
            <person name="Freyhult E."/>
            <person name="Fulton L."/>
            <person name="Fulton R."/>
            <person name="Garcia A.C."/>
            <person name="Gardiner A."/>
            <person name="Garfield D.A."/>
            <person name="Garvin B.E."/>
            <person name="Gibson G."/>
            <person name="Gilbert D."/>
            <person name="Gnerre S."/>
            <person name="Godfrey J."/>
            <person name="Good R."/>
            <person name="Gotea V."/>
            <person name="Gravely B."/>
            <person name="Greenberg A.J."/>
            <person name="Griffiths-Jones S."/>
            <person name="Gross S."/>
            <person name="Guigo R."/>
            <person name="Gustafson E.A."/>
            <person name="Haerty W."/>
            <person name="Hahn M.W."/>
            <person name="Halligan D.L."/>
            <person name="Halpern A.L."/>
            <person name="Halter G.M."/>
            <person name="Han M.V."/>
            <person name="Heger A."/>
            <person name="Hillier L."/>
            <person name="Hinrichs A.S."/>
            <person name="Holmes I."/>
            <person name="Hoskins R.A."/>
            <person name="Hubisz M.J."/>
            <person name="Hultmark D."/>
            <person name="Huntley M.A."/>
            <person name="Jaffe D.B."/>
            <person name="Jagadeeshan S."/>
            <person name="Jeck W.R."/>
            <person name="Johnson J."/>
            <person name="Jones C.D."/>
            <person name="Jordan W.C."/>
            <person name="Karpen G.H."/>
            <person name="Kataoka E."/>
            <person name="Keightley P.D."/>
            <person name="Kheradpour P."/>
            <person name="Kirkness E.F."/>
            <person name="Koerich L.B."/>
            <person name="Kristiansen K."/>
            <person name="Kudrna D."/>
            <person name="Kulathinal R.J."/>
            <person name="Kumar S."/>
            <person name="Kwok R."/>
            <person name="Lander E."/>
            <person name="Langley C.H."/>
            <person name="Lapoint R."/>
            <person name="Lazzaro B.P."/>
            <person name="Lee S.J."/>
            <person name="Levesque L."/>
            <person name="Li R."/>
            <person name="Lin C.F."/>
            <person name="Lin M.F."/>
            <person name="Lindblad-Toh K."/>
            <person name="Llopart A."/>
            <person name="Long M."/>
            <person name="Low L."/>
            <person name="Lozovsky E."/>
            <person name="Lu J."/>
            <person name="Luo M."/>
            <person name="Machado C.A."/>
            <person name="Makalowski W."/>
            <person name="Marzo M."/>
            <person name="Matsuda M."/>
            <person name="Matzkin L."/>
            <person name="McAllister B."/>
            <person name="McBride C.S."/>
            <person name="McKernan B."/>
            <person name="McKernan K."/>
            <person name="Mendez-Lago M."/>
            <person name="Minx P."/>
            <person name="Mollenhauer M.U."/>
            <person name="Montooth K."/>
            <person name="Mount S.M."/>
            <person name="Mu X."/>
            <person name="Myers E."/>
            <person name="Negre B."/>
            <person name="Newfeld S."/>
            <person name="Nielsen R."/>
            <person name="Noor M.A."/>
            <person name="O'Grady P."/>
            <person name="Pachter L."/>
            <person name="Papaceit M."/>
            <person name="Parisi M.J."/>
            <person name="Parisi M."/>
            <person name="Parts L."/>
            <person name="Pedersen J.S."/>
            <person name="Pesole G."/>
            <person name="Phillippy A.M."/>
            <person name="Ponting C.P."/>
            <person name="Pop M."/>
            <person name="Porcelli D."/>
            <person name="Powell J.R."/>
            <person name="Prohaska S."/>
            <person name="Pruitt K."/>
            <person name="Puig M."/>
            <person name="Quesneville H."/>
            <person name="Ram K.R."/>
            <person name="Rand D."/>
            <person name="Rasmussen M.D."/>
            <person name="Reed L.K."/>
            <person name="Reenan R."/>
            <person name="Reily A."/>
            <person name="Remington K.A."/>
            <person name="Rieger T.T."/>
            <person name="Ritchie M.G."/>
            <person name="Robin C."/>
            <person name="Rogers Y.H."/>
            <person name="Rohde C."/>
            <person name="Rozas J."/>
            <person name="Rubenfield M.J."/>
            <person name="Ruiz A."/>
            <person name="Russo S."/>
            <person name="Salzberg S.L."/>
            <person name="Sanchez-Gracia A."/>
            <person name="Saranga D.J."/>
            <person name="Sato H."/>
            <person name="Schaeffer S.W."/>
            <person name="Schatz M.C."/>
            <person name="Schlenke T."/>
            <person name="Schwartz R."/>
            <person name="Segarra C."/>
            <person name="Singh R.S."/>
            <person name="Sirot L."/>
            <person name="Sirota M."/>
            <person name="Sisneros N.B."/>
            <person name="Smith C.D."/>
            <person name="Smith T.F."/>
            <person name="Spieth J."/>
            <person name="Stage D.E."/>
            <person name="Stark A."/>
            <person name="Stephan W."/>
            <person name="Strausberg R.L."/>
            <person name="Strempel S."/>
            <person name="Sturgill D."/>
            <person name="Sutton G."/>
            <person name="Sutton G.G."/>
            <person name="Tao W."/>
            <person name="Teichmann S."/>
            <person name="Tobari Y.N."/>
            <person name="Tomimura Y."/>
            <person name="Tsolas J.M."/>
            <person name="Valente V.L."/>
            <person name="Venter E."/>
            <person name="Venter J.C."/>
            <person name="Vicario S."/>
            <person name="Vieira F.G."/>
            <person name="Vilella A.J."/>
            <person name="Villasante A."/>
            <person name="Walenz B."/>
            <person name="Wang J."/>
            <person name="Wasserman M."/>
            <person name="Watts T."/>
            <person name="Wilson D."/>
            <person name="Wilson R.K."/>
            <person name="Wing R.A."/>
            <person name="Wolfner M.F."/>
            <person name="Wong A."/>
            <person name="Wong G.K."/>
            <person name="Wu C.I."/>
            <person name="Wu G."/>
            <person name="Yamamoto D."/>
            <person name="Yang H.P."/>
            <person name="Yang S.P."/>
            <person name="Yorke J.A."/>
            <person name="Yoshida K."/>
            <person name="Zdobnov E."/>
            <person name="Zhang P."/>
            <person name="Zhang Y."/>
            <person name="Zimin A.V."/>
            <person name="Baldwin J."/>
            <person name="Abdouelleil A."/>
            <person name="Abdulkadir J."/>
            <person name="Abebe A."/>
            <person name="Abera B."/>
            <person name="Abreu J."/>
            <person name="Acer S.C."/>
            <person name="Aftuck L."/>
            <person name="Alexander A."/>
            <person name="An P."/>
            <person name="Anderson E."/>
            <person name="Anderson S."/>
            <person name="Arachi H."/>
            <person name="Azer M."/>
            <person name="Bachantsang P."/>
            <person name="Barry A."/>
            <person name="Bayul T."/>
            <person name="Berlin A."/>
            <person name="Bessette D."/>
            <person name="Bloom T."/>
            <person name="Blye J."/>
            <person name="Boguslavskiy L."/>
            <person name="Bonnet C."/>
            <person name="Boukhgalter B."/>
            <person name="Bourzgui I."/>
            <person name="Brown A."/>
            <person name="Cahill P."/>
            <person name="Channer S."/>
            <person name="Cheshatsang Y."/>
            <person name="Chuda L."/>
            <person name="Citroen M."/>
            <person name="Collymore A."/>
            <person name="Cooke P."/>
            <person name="Costello M."/>
            <person name="D'Aco K."/>
            <person name="Daza R."/>
            <person name="De Haan G."/>
            <person name="DeGray S."/>
            <person name="DeMaso C."/>
            <person name="Dhargay N."/>
            <person name="Dooley K."/>
            <person name="Dooley E."/>
            <person name="Doricent M."/>
            <person name="Dorje P."/>
            <person name="Dorjee K."/>
            <person name="Dupes A."/>
            <person name="Elong R."/>
            <person name="Falk J."/>
            <person name="Farina A."/>
            <person name="Faro S."/>
            <person name="Ferguson D."/>
            <person name="Fisher S."/>
            <person name="Foley C.D."/>
            <person name="Franke A."/>
            <person name="Friedrich D."/>
            <person name="Gadbois L."/>
            <person name="Gearin G."/>
            <person name="Gearin C.R."/>
            <person name="Giannoukos G."/>
            <person name="Goode T."/>
            <person name="Graham J."/>
            <person name="Grandbois E."/>
            <person name="Grewal S."/>
            <person name="Gyaltsen K."/>
            <person name="Hafez N."/>
            <person name="Hagos B."/>
            <person name="Hall J."/>
            <person name="Henson C."/>
            <person name="Hollinger A."/>
            <person name="Honan T."/>
            <person name="Huard M.D."/>
            <person name="Hughes L."/>
            <person name="Hurhula B."/>
            <person name="Husby M.E."/>
            <person name="Kamat A."/>
            <person name="Kanga B."/>
            <person name="Kashin S."/>
            <person name="Khazanovich D."/>
            <person name="Kisner P."/>
            <person name="Lance K."/>
            <person name="Lara M."/>
            <person name="Lee W."/>
            <person name="Lennon N."/>
            <person name="Letendre F."/>
            <person name="LeVine R."/>
            <person name="Lipovsky A."/>
            <person name="Liu X."/>
            <person name="Liu J."/>
            <person name="Liu S."/>
            <person name="Lokyitsang T."/>
            <person name="Lokyitsang Y."/>
            <person name="Lubonja R."/>
            <person name="Lui A."/>
            <person name="MacDonald P."/>
            <person name="Magnisalis V."/>
            <person name="Maru K."/>
            <person name="Matthews C."/>
            <person name="McCusker W."/>
            <person name="McDonough S."/>
            <person name="Mehta T."/>
            <person name="Meldrim J."/>
            <person name="Meneus L."/>
            <person name="Mihai O."/>
            <person name="Mihalev A."/>
            <person name="Mihova T."/>
            <person name="Mittelman R."/>
            <person name="Mlenga V."/>
            <person name="Montmayeur A."/>
            <person name="Mulrain L."/>
            <person name="Navidi A."/>
            <person name="Naylor J."/>
            <person name="Negash T."/>
            <person name="Nguyen T."/>
            <person name="Nguyen N."/>
            <person name="Nicol R."/>
            <person name="Norbu C."/>
            <person name="Norbu N."/>
            <person name="Novod N."/>
            <person name="O'Neill B."/>
            <person name="Osman S."/>
            <person name="Markiewicz E."/>
            <person name="Oyono O.L."/>
            <person name="Patti C."/>
            <person name="Phunkhang P."/>
            <person name="Pierre F."/>
            <person name="Priest M."/>
            <person name="Raghuraman S."/>
            <person name="Rege F."/>
            <person name="Reyes R."/>
            <person name="Rise C."/>
            <person name="Rogov P."/>
            <person name="Ross K."/>
            <person name="Ryan E."/>
            <person name="Settipalli S."/>
            <person name="Shea T."/>
            <person name="Sherpa N."/>
            <person name="Shi L."/>
            <person name="Shih D."/>
            <person name="Sparrow T."/>
            <person name="Spaulding J."/>
            <person name="Stalker J."/>
            <person name="Stange-Thomann N."/>
            <person name="Stavropoulos S."/>
            <person name="Stone C."/>
            <person name="Strader C."/>
            <person name="Tesfaye S."/>
            <person name="Thomson T."/>
            <person name="Thoulutsang Y."/>
            <person name="Thoulutsang D."/>
            <person name="Topham K."/>
            <person name="Topping I."/>
            <person name="Tsamla T."/>
            <person name="Vassiliev H."/>
            <person name="Vo A."/>
            <person name="Wangchuk T."/>
            <person name="Wangdi T."/>
            <person name="Weiand M."/>
            <person name="Wilkinson J."/>
            <person name="Wilson A."/>
            <person name="Yadav S."/>
            <person name="Young G."/>
            <person name="Yu Q."/>
            <person name="Zembek L."/>
            <person name="Zhong D."/>
            <person name="Zimmer A."/>
            <person name="Zwirko Z."/>
            <person name="Jaffe D.B."/>
            <person name="Alvarez P."/>
            <person name="Brockman W."/>
            <person name="Butler J."/>
            <person name="Chin C."/>
            <person name="Gnerre S."/>
            <person name="Grabherr M."/>
            <person name="Kleber M."/>
            <person name="Mauceli E."/>
            <person name="MacCallum I."/>
        </authorList>
    </citation>
    <scope>NUCLEOTIDE SEQUENCE [LARGE SCALE GENOMIC DNA]</scope>
    <source>
        <strain evidence="6">white501</strain>
    </source>
</reference>
<comment type="function">
    <text evidence="2">Plays a role in determining ER morphology.</text>
</comment>
<evidence type="ECO:0000256" key="3">
    <source>
        <dbReference type="SAM" id="MobiDB-lite"/>
    </source>
</evidence>
<keyword evidence="2" id="KW-0862">Zinc</keyword>
<dbReference type="OrthoDB" id="3169036at2759"/>
<gene>
    <name evidence="5" type="primary">Dsim\GD10154</name>
    <name evidence="5" type="ORF">Dsim_GD10154</name>
</gene>
<keyword evidence="6" id="KW-1185">Reference proteome</keyword>
<organism evidence="5 6">
    <name type="scientific">Drosophila simulans</name>
    <name type="common">Fruit fly</name>
    <dbReference type="NCBI Taxonomy" id="7240"/>
    <lineage>
        <taxon>Eukaryota</taxon>
        <taxon>Metazoa</taxon>
        <taxon>Ecdysozoa</taxon>
        <taxon>Arthropoda</taxon>
        <taxon>Hexapoda</taxon>
        <taxon>Insecta</taxon>
        <taxon>Pterygota</taxon>
        <taxon>Neoptera</taxon>
        <taxon>Endopterygota</taxon>
        <taxon>Diptera</taxon>
        <taxon>Brachycera</taxon>
        <taxon>Muscomorpha</taxon>
        <taxon>Ephydroidea</taxon>
        <taxon>Drosophilidae</taxon>
        <taxon>Drosophila</taxon>
        <taxon>Sophophora</taxon>
    </lineage>
</organism>
<dbReference type="PANTHER" id="PTHR22166">
    <property type="entry name" value="ENDOPLASMIC RETICULUM JUNCTION FORMATION PROTEIN LUNAPARK"/>
    <property type="match status" value="1"/>
</dbReference>
<feature type="transmembrane region" description="Helical" evidence="2">
    <location>
        <begin position="76"/>
        <end position="94"/>
    </location>
</feature>
<keyword evidence="2" id="KW-0256">Endoplasmic reticulum</keyword>
<dbReference type="GO" id="GO:1903373">
    <property type="term" value="P:positive regulation of endoplasmic reticulum tubular network organization"/>
    <property type="evidence" value="ECO:0007669"/>
    <property type="project" value="UniProtKB-UniRule"/>
</dbReference>
<evidence type="ECO:0000256" key="2">
    <source>
        <dbReference type="RuleBase" id="RU367073"/>
    </source>
</evidence>
<evidence type="ECO:0000256" key="1">
    <source>
        <dbReference type="ARBA" id="ARBA00009940"/>
    </source>
</evidence>
<comment type="subcellular location">
    <subcellularLocation>
        <location evidence="2">Endoplasmic reticulum membrane</location>
        <topology evidence="2">Multi-pass membrane protein</topology>
    </subcellularLocation>
</comment>
<dbReference type="Proteomes" id="UP000000304">
    <property type="component" value="Chromosome 2R"/>
</dbReference>
<sequence>MGIVLSKLRKEKSTEAVLEGLQTQIQALEKYMINTEERKRRFVTNFVGFTIGAYIVGFGLWWYFYFPPTMKECFMYLVPLLLFPIVIIFLRRLFTWYFQRKLNKNGDKLTRLKEDKRKILEQVMDKETYKVAVNLLERFGDKKQLRISGLPNSSTPNRPQVERSPLTVAAVPRTSSAGGQQQQQRSLAPYTSAYRNNNNNQNTSLNSSVISSQSLGQMTSASPQLRAVQELRRRSPFPIVDDRSRSALDRIVDFIVGDSPKDRFGMICKACHAHNGMLPKEEYEYTTFRCAFCNVLNPARKKRPVAPRLSLEAPSDTASKRNDSSESESSDDDSAGGQQQQQRSLAPYTSVYRNNNNNQNTSLNSSVISSQSLGQMTSASPQLRAVQELRRRSPFPIVDDRSRSALDRIVDFIVGDSPKDRFGMICKACHAHNGMLPKEEYEYTTFRCAFCNVLNPARKKRPVAPRLSLEAPSDTANKRNDSSESESSDDDSDKEPSARRALLQKVPSGGTDMDTTAVTEDLAMETETIETGPAAASISTAEVAASS</sequence>
<keyword evidence="2" id="KW-0863">Zinc-finger</keyword>
<dbReference type="Pfam" id="PF10058">
    <property type="entry name" value="Zn_ribbon_10"/>
    <property type="match status" value="2"/>
</dbReference>
<dbReference type="GO" id="GO:0098826">
    <property type="term" value="C:endoplasmic reticulum tubular network membrane"/>
    <property type="evidence" value="ECO:0007669"/>
    <property type="project" value="UniProtKB-UniRule"/>
</dbReference>
<dbReference type="PANTHER" id="PTHR22166:SF12">
    <property type="entry name" value="ENDOPLASMIC RETICULUM JUNCTION FORMATION PROTEIN LUNAPARK"/>
    <property type="match status" value="1"/>
</dbReference>
<accession>B4QG52</accession>
<dbReference type="EMBL" id="CM000362">
    <property type="protein sequence ID" value="EDX06202.1"/>
    <property type="molecule type" value="Genomic_DNA"/>
</dbReference>
<feature type="compositionally biased region" description="Acidic residues" evidence="3">
    <location>
        <begin position="483"/>
        <end position="493"/>
    </location>
</feature>
<feature type="transmembrane region" description="Helical" evidence="2">
    <location>
        <begin position="42"/>
        <end position="64"/>
    </location>
</feature>
<keyword evidence="2" id="KW-0472">Membrane</keyword>
<dbReference type="GO" id="GO:0008270">
    <property type="term" value="F:zinc ion binding"/>
    <property type="evidence" value="ECO:0007669"/>
    <property type="project" value="UniProtKB-KW"/>
</dbReference>
<dbReference type="HOGENOM" id="CLU_036951_1_0_1"/>
<feature type="compositionally biased region" description="Acidic residues" evidence="3">
    <location>
        <begin position="325"/>
        <end position="334"/>
    </location>
</feature>
<feature type="domain" description="Lunapark zinc ribbon" evidence="4">
    <location>
        <begin position="406"/>
        <end position="455"/>
    </location>
</feature>
<dbReference type="GO" id="GO:0071788">
    <property type="term" value="P:endoplasmic reticulum tubular network maintenance"/>
    <property type="evidence" value="ECO:0007669"/>
    <property type="project" value="UniProtKB-UniRule"/>
</dbReference>
<proteinExistence type="inferred from homology"/>
<keyword evidence="2" id="KW-0479">Metal-binding</keyword>
<feature type="region of interest" description="Disordered" evidence="3">
    <location>
        <begin position="461"/>
        <end position="516"/>
    </location>
</feature>
<dbReference type="PhylomeDB" id="B4QG52"/>
<dbReference type="Bgee" id="FBgn0181929">
    <property type="expression patterns" value="Expressed in female reproductive system and 3 other cell types or tissues"/>
</dbReference>
<protein>
    <recommendedName>
        <fullName evidence="2">Endoplasmic reticulum junction formation protein lunapark</fullName>
    </recommendedName>
</protein>
<dbReference type="STRING" id="7240.B4QG52"/>
<comment type="similarity">
    <text evidence="1 2">Belongs to the lunapark family.</text>
</comment>
<comment type="domain">
    <text evidence="2">The C4-type zinc finger motif is necessary both for its ER three-way tubular junction localization and formation.</text>
</comment>
<dbReference type="InterPro" id="IPR019273">
    <property type="entry name" value="Lunapark_Znf"/>
</dbReference>
<feature type="domain" description="Lunapark zinc ribbon" evidence="4">
    <location>
        <begin position="248"/>
        <end position="297"/>
    </location>
</feature>
<feature type="region of interest" description="Disordered" evidence="3">
    <location>
        <begin position="303"/>
        <end position="344"/>
    </location>
</feature>
<keyword evidence="2" id="KW-0812">Transmembrane</keyword>